<feature type="transmembrane region" description="Helical" evidence="2">
    <location>
        <begin position="88"/>
        <end position="107"/>
    </location>
</feature>
<sequence length="410" mass="44896">MTQENNHQNTPNDSASDSKLNTQDQHDNTANTQSSDQLPEHDDTSNQQNNHVPNSVEDAAQSQPSDERAQAVKPATVNNHPSKSKKGIVIGLIIFILLIGLIAFGLWKSYQPKTVDVQGRVEAETLHVSTKVPSRIEGIFVSDGQRVHKGQLLVTLSSPEIEAKKQQALATLQSALALQSTTDRGSQQENIDTLYANWQSVKAQEHLAKATYQRGANLFAQGVISRQRRDEMYAAAQSATQMSEAAYQQYARAKRGSTAEQKSGADAQVEIAKAAVAEANALEAETKLYSPVSGTVSKTYGKPSELVAIGVPVVSILQDDEKWVSLNVREDQYAQVYQAKSLEGFVPALNKNVAFNIKNIDAEGEFATIKTTRQTGGYDIRSFKIKLTPAERLPDLKVGMSVVFKLQEHH</sequence>
<dbReference type="Proteomes" id="UP001146019">
    <property type="component" value="Unassembled WGS sequence"/>
</dbReference>
<keyword evidence="2" id="KW-1133">Transmembrane helix</keyword>
<dbReference type="Gene3D" id="2.40.50.100">
    <property type="match status" value="1"/>
</dbReference>
<feature type="compositionally biased region" description="Polar residues" evidence="1">
    <location>
        <begin position="1"/>
        <end position="37"/>
    </location>
</feature>
<gene>
    <name evidence="3" type="ORF">OSH00_12185</name>
</gene>
<dbReference type="AlphaFoldDB" id="A0A9X3DU08"/>
<comment type="caution">
    <text evidence="3">The sequence shown here is derived from an EMBL/GenBank/DDBJ whole genome shotgun (WGS) entry which is preliminary data.</text>
</comment>
<keyword evidence="4" id="KW-1185">Reference proteome</keyword>
<keyword evidence="2" id="KW-0812">Transmembrane</keyword>
<organism evidence="3 4">
    <name type="scientific">Acinetobacter nematophilus</name>
    <dbReference type="NCBI Taxonomy" id="2994642"/>
    <lineage>
        <taxon>Bacteria</taxon>
        <taxon>Pseudomonadati</taxon>
        <taxon>Pseudomonadota</taxon>
        <taxon>Gammaproteobacteria</taxon>
        <taxon>Moraxellales</taxon>
        <taxon>Moraxellaceae</taxon>
        <taxon>Acinetobacter</taxon>
    </lineage>
</organism>
<dbReference type="Gene3D" id="2.40.30.170">
    <property type="match status" value="1"/>
</dbReference>
<feature type="region of interest" description="Disordered" evidence="1">
    <location>
        <begin position="1"/>
        <end position="81"/>
    </location>
</feature>
<evidence type="ECO:0000256" key="1">
    <source>
        <dbReference type="SAM" id="MobiDB-lite"/>
    </source>
</evidence>
<proteinExistence type="predicted"/>
<evidence type="ECO:0000313" key="4">
    <source>
        <dbReference type="Proteomes" id="UP001146019"/>
    </source>
</evidence>
<dbReference type="PANTHER" id="PTHR30438:SF1">
    <property type="entry name" value="36 KDA ANTIGEN"/>
    <property type="match status" value="1"/>
</dbReference>
<reference evidence="3" key="1">
    <citation type="submission" date="2022-11" db="EMBL/GenBank/DDBJ databases">
        <title>Biodiversity and phylogenetic relationships of bacteria.</title>
        <authorList>
            <person name="Machado R.A.R."/>
            <person name="Bhat A."/>
            <person name="Loulou A."/>
            <person name="Kallel S."/>
        </authorList>
    </citation>
    <scope>NUCLEOTIDE SEQUENCE</scope>
    <source>
        <strain evidence="3">A-IN1</strain>
    </source>
</reference>
<dbReference type="PANTHER" id="PTHR30438">
    <property type="entry name" value="36 KDA ANTIGEN-RELATED"/>
    <property type="match status" value="1"/>
</dbReference>
<name>A0A9X3DU08_9GAMM</name>
<accession>A0A9X3DU08</accession>
<keyword evidence="2" id="KW-0472">Membrane</keyword>
<dbReference type="SUPFAM" id="SSF111369">
    <property type="entry name" value="HlyD-like secretion proteins"/>
    <property type="match status" value="2"/>
</dbReference>
<protein>
    <submittedName>
        <fullName evidence="3">Efflux RND transporter periplasmic adaptor subunit</fullName>
    </submittedName>
</protein>
<dbReference type="EMBL" id="JAPKMY010000006">
    <property type="protein sequence ID" value="MCX5468495.1"/>
    <property type="molecule type" value="Genomic_DNA"/>
</dbReference>
<evidence type="ECO:0000256" key="2">
    <source>
        <dbReference type="SAM" id="Phobius"/>
    </source>
</evidence>
<evidence type="ECO:0000313" key="3">
    <source>
        <dbReference type="EMBL" id="MCX5468495.1"/>
    </source>
</evidence>
<dbReference type="Gene3D" id="1.10.287.470">
    <property type="entry name" value="Helix hairpin bin"/>
    <property type="match status" value="1"/>
</dbReference>